<protein>
    <recommendedName>
        <fullName evidence="5">Chitin-binding type-4 domain-containing protein</fullName>
    </recommendedName>
</protein>
<dbReference type="Proteomes" id="UP000193689">
    <property type="component" value="Unassembled WGS sequence"/>
</dbReference>
<dbReference type="PANTHER" id="PTHR36182">
    <property type="entry name" value="PROTEIN, PUTATIVE (AFU_ORTHOLOGUE AFUA_6G10930)-RELATED"/>
    <property type="match status" value="1"/>
</dbReference>
<proteinExistence type="predicted"/>
<dbReference type="EMBL" id="MCFJ01000019">
    <property type="protein sequence ID" value="ORY57428.1"/>
    <property type="molecule type" value="Genomic_DNA"/>
</dbReference>
<keyword evidence="4" id="KW-1185">Reference proteome</keyword>
<feature type="region of interest" description="Disordered" evidence="1">
    <location>
        <begin position="243"/>
        <end position="319"/>
    </location>
</feature>
<dbReference type="GeneID" id="63773083"/>
<accession>A0A1Y2DDT7</accession>
<dbReference type="OrthoDB" id="2342176at2759"/>
<evidence type="ECO:0000256" key="2">
    <source>
        <dbReference type="SAM" id="SignalP"/>
    </source>
</evidence>
<evidence type="ECO:0008006" key="5">
    <source>
        <dbReference type="Google" id="ProtNLM"/>
    </source>
</evidence>
<dbReference type="InParanoid" id="A0A1Y2DDT7"/>
<dbReference type="RefSeq" id="XP_040710678.1">
    <property type="nucleotide sequence ID" value="XM_040856871.1"/>
</dbReference>
<dbReference type="PANTHER" id="PTHR36182:SF2">
    <property type="entry name" value="LYTIC POLYSACCHARIDE MONOOXYGENASE"/>
    <property type="match status" value="1"/>
</dbReference>
<evidence type="ECO:0000313" key="4">
    <source>
        <dbReference type="Proteomes" id="UP000193689"/>
    </source>
</evidence>
<sequence length="382" mass="38617">MGQYRVFSAVVAAALALSSTSNAHMIMKTPAPFGNPDNSPLSSSGANFPCKVTGDAATFYSGVDATEMAVGTDQTLSFTGSAVHGGGSCQLAITSDKQPSASSTWQVIQSIEGGCPTKDGTNPGEYTYQIPEGVAAGDYVFAWTWISKLAGQPEYYMNCAPIKVTGGSAKRSPEETKELATRAASLPNLFVANLESVNSCKTTPGTDPTFPDPGTTVNKFLAGQAKYAEVDGTNCFPVGATGGGSGSGSGSATTTAAAAEPTSTTADAAAPTTSSATGFVTSVLPTTSPTTTAASPTTASASSAPTSSGTPSTTGGLTGECTSEGMFNCVDGSSFQQCASGTWTSLQAMPAGTTCAAGQSTTLWSREIRRIRTPRRSLPSTF</sequence>
<feature type="compositionally biased region" description="Low complexity" evidence="1">
    <location>
        <begin position="250"/>
        <end position="315"/>
    </location>
</feature>
<gene>
    <name evidence="3" type="ORF">BCR38DRAFT_354325</name>
</gene>
<dbReference type="AlphaFoldDB" id="A0A1Y2DDT7"/>
<reference evidence="3 4" key="1">
    <citation type="submission" date="2016-07" db="EMBL/GenBank/DDBJ databases">
        <title>Pervasive Adenine N6-methylation of Active Genes in Fungi.</title>
        <authorList>
            <consortium name="DOE Joint Genome Institute"/>
            <person name="Mondo S.J."/>
            <person name="Dannebaum R.O."/>
            <person name="Kuo R.C."/>
            <person name="Labutti K."/>
            <person name="Haridas S."/>
            <person name="Kuo A."/>
            <person name="Salamov A."/>
            <person name="Ahrendt S.R."/>
            <person name="Lipzen A."/>
            <person name="Sullivan W."/>
            <person name="Andreopoulos W.B."/>
            <person name="Clum A."/>
            <person name="Lindquist E."/>
            <person name="Daum C."/>
            <person name="Ramamoorthy G.K."/>
            <person name="Gryganskyi A."/>
            <person name="Culley D."/>
            <person name="Magnuson J.K."/>
            <person name="James T.Y."/>
            <person name="O'Malley M.A."/>
            <person name="Stajich J.E."/>
            <person name="Spatafora J.W."/>
            <person name="Visel A."/>
            <person name="Grigoriev I.V."/>
        </authorList>
    </citation>
    <scope>NUCLEOTIDE SEQUENCE [LARGE SCALE GENOMIC DNA]</scope>
    <source>
        <strain evidence="3 4">CBS 129021</strain>
    </source>
</reference>
<evidence type="ECO:0000256" key="1">
    <source>
        <dbReference type="SAM" id="MobiDB-lite"/>
    </source>
</evidence>
<evidence type="ECO:0000313" key="3">
    <source>
        <dbReference type="EMBL" id="ORY57428.1"/>
    </source>
</evidence>
<dbReference type="Gene3D" id="2.70.50.70">
    <property type="match status" value="1"/>
</dbReference>
<feature type="chain" id="PRO_5012937571" description="Chitin-binding type-4 domain-containing protein" evidence="2">
    <location>
        <begin position="24"/>
        <end position="382"/>
    </location>
</feature>
<organism evidence="3 4">
    <name type="scientific">Pseudomassariella vexata</name>
    <dbReference type="NCBI Taxonomy" id="1141098"/>
    <lineage>
        <taxon>Eukaryota</taxon>
        <taxon>Fungi</taxon>
        <taxon>Dikarya</taxon>
        <taxon>Ascomycota</taxon>
        <taxon>Pezizomycotina</taxon>
        <taxon>Sordariomycetes</taxon>
        <taxon>Xylariomycetidae</taxon>
        <taxon>Amphisphaeriales</taxon>
        <taxon>Pseudomassariaceae</taxon>
        <taxon>Pseudomassariella</taxon>
    </lineage>
</organism>
<keyword evidence="2" id="KW-0732">Signal</keyword>
<dbReference type="STRING" id="1141098.A0A1Y2DDT7"/>
<feature type="signal peptide" evidence="2">
    <location>
        <begin position="1"/>
        <end position="23"/>
    </location>
</feature>
<name>A0A1Y2DDT7_9PEZI</name>
<comment type="caution">
    <text evidence="3">The sequence shown here is derived from an EMBL/GenBank/DDBJ whole genome shotgun (WGS) entry which is preliminary data.</text>
</comment>